<evidence type="ECO:0000313" key="4">
    <source>
        <dbReference type="Proteomes" id="UP001497623"/>
    </source>
</evidence>
<dbReference type="Gene3D" id="2.60.40.4330">
    <property type="entry name" value="Kinesin-like protein Kif23, Arf6-interacting domain"/>
    <property type="match status" value="1"/>
</dbReference>
<evidence type="ECO:0000256" key="1">
    <source>
        <dbReference type="SAM" id="MobiDB-lite"/>
    </source>
</evidence>
<evidence type="ECO:0000259" key="2">
    <source>
        <dbReference type="PROSITE" id="PS50108"/>
    </source>
</evidence>
<comment type="caution">
    <text evidence="3">The sequence shown here is derived from an EMBL/GenBank/DDBJ whole genome shotgun (WGS) entry which is preliminary data.</text>
</comment>
<name>A0AAV2S2S1_MEGNR</name>
<protein>
    <recommendedName>
        <fullName evidence="2">CRIB domain-containing protein</fullName>
    </recommendedName>
</protein>
<dbReference type="SUPFAM" id="SSF50044">
    <property type="entry name" value="SH3-domain"/>
    <property type="match status" value="1"/>
</dbReference>
<accession>A0AAV2S2S1</accession>
<dbReference type="AlphaFoldDB" id="A0AAV2S2S1"/>
<sequence length="344" mass="37647">CKPEQVQARLDNEGPPSTHLVYTVGDVITVLDKKPVADRPCLWKGVMNNGRTGLFNPANTVTYQGTNDPSNKSNFKRDDKNAYSLRRGLSSAMISGPQGDLKHIAHVGIDGYFGDVSFLGDELQQVKVYLILFSIEIGVSDHNLSRSASEDHTDNWSADSPACSHKQDHEHHEISDEKEEIKYKSEDFQSSSFDLGPPLMDEVYAALGGSPSLGPSSLNPSSASPSPLTPTQQQQTTAALIQDNDTHNQRNECKEMASKFTKEKKKQAMGDVLKTRGGGAQVVLQDMEVVKTRNVLDPRGHKRPSGGTPVVDRNILQERCSEGVSSSATQIHGTIPSHIKRARF</sequence>
<keyword evidence="4" id="KW-1185">Reference proteome</keyword>
<dbReference type="InterPro" id="IPR038105">
    <property type="entry name" value="Kif23_Arf-bd_sf"/>
</dbReference>
<evidence type="ECO:0000313" key="3">
    <source>
        <dbReference type="EMBL" id="CAL4150949.1"/>
    </source>
</evidence>
<proteinExistence type="predicted"/>
<dbReference type="Proteomes" id="UP001497623">
    <property type="component" value="Unassembled WGS sequence"/>
</dbReference>
<feature type="region of interest" description="Disordered" evidence="1">
    <location>
        <begin position="145"/>
        <end position="180"/>
    </location>
</feature>
<dbReference type="PROSITE" id="PS50108">
    <property type="entry name" value="CRIB"/>
    <property type="match status" value="1"/>
</dbReference>
<dbReference type="InterPro" id="IPR036028">
    <property type="entry name" value="SH3-like_dom_sf"/>
</dbReference>
<feature type="compositionally biased region" description="Basic and acidic residues" evidence="1">
    <location>
        <begin position="165"/>
        <end position="180"/>
    </location>
</feature>
<feature type="region of interest" description="Disordered" evidence="1">
    <location>
        <begin position="204"/>
        <end position="238"/>
    </location>
</feature>
<reference evidence="3 4" key="1">
    <citation type="submission" date="2024-05" db="EMBL/GenBank/DDBJ databases">
        <authorList>
            <person name="Wallberg A."/>
        </authorList>
    </citation>
    <scope>NUCLEOTIDE SEQUENCE [LARGE SCALE GENOMIC DNA]</scope>
</reference>
<feature type="compositionally biased region" description="Low complexity" evidence="1">
    <location>
        <begin position="205"/>
        <end position="238"/>
    </location>
</feature>
<feature type="domain" description="CRIB" evidence="2">
    <location>
        <begin position="94"/>
        <end position="108"/>
    </location>
</feature>
<dbReference type="EMBL" id="CAXKWB010037951">
    <property type="protein sequence ID" value="CAL4150949.1"/>
    <property type="molecule type" value="Genomic_DNA"/>
</dbReference>
<feature type="non-terminal residue" evidence="3">
    <location>
        <position position="1"/>
    </location>
</feature>
<gene>
    <name evidence="3" type="ORF">MNOR_LOCUS30649</name>
</gene>
<dbReference type="InterPro" id="IPR000095">
    <property type="entry name" value="CRIB_dom"/>
</dbReference>
<organism evidence="3 4">
    <name type="scientific">Meganyctiphanes norvegica</name>
    <name type="common">Northern krill</name>
    <name type="synonym">Thysanopoda norvegica</name>
    <dbReference type="NCBI Taxonomy" id="48144"/>
    <lineage>
        <taxon>Eukaryota</taxon>
        <taxon>Metazoa</taxon>
        <taxon>Ecdysozoa</taxon>
        <taxon>Arthropoda</taxon>
        <taxon>Crustacea</taxon>
        <taxon>Multicrustacea</taxon>
        <taxon>Malacostraca</taxon>
        <taxon>Eumalacostraca</taxon>
        <taxon>Eucarida</taxon>
        <taxon>Euphausiacea</taxon>
        <taxon>Euphausiidae</taxon>
        <taxon>Meganyctiphanes</taxon>
    </lineage>
</organism>
<dbReference type="SMART" id="SM00285">
    <property type="entry name" value="PBD"/>
    <property type="match status" value="1"/>
</dbReference>